<feature type="region of interest" description="Disordered" evidence="1">
    <location>
        <begin position="174"/>
        <end position="193"/>
    </location>
</feature>
<dbReference type="OrthoDB" id="8902809at2"/>
<feature type="chain" id="PRO_5004200298" evidence="2">
    <location>
        <begin position="19"/>
        <end position="193"/>
    </location>
</feature>
<name>Q21TK1_ALBFT</name>
<evidence type="ECO:0000313" key="3">
    <source>
        <dbReference type="EMBL" id="ABD70902.1"/>
    </source>
</evidence>
<accession>Q21TK1</accession>
<protein>
    <submittedName>
        <fullName evidence="3">Uncharacterized protein</fullName>
    </submittedName>
</protein>
<dbReference type="RefSeq" id="WP_011465465.1">
    <property type="nucleotide sequence ID" value="NC_007908.1"/>
</dbReference>
<dbReference type="EMBL" id="CP000267">
    <property type="protein sequence ID" value="ABD70902.1"/>
    <property type="molecule type" value="Genomic_DNA"/>
</dbReference>
<dbReference type="HOGENOM" id="CLU_106264_0_0_4"/>
<dbReference type="AlphaFoldDB" id="Q21TK1"/>
<dbReference type="eggNOG" id="COG3184">
    <property type="taxonomic scope" value="Bacteria"/>
</dbReference>
<evidence type="ECO:0000313" key="4">
    <source>
        <dbReference type="Proteomes" id="UP000008332"/>
    </source>
</evidence>
<sequence>MKKLLVIVLLALASGAQAESTAAKKELVAKVLLLQRPAIEQAAQALAERPAAQMMQQAGIVLQSKVAADKREAVAKDIQADVKKYVDEVVPLVREQAVSVAPSTVGALLEEKFTEDELKQLIAIIESPVNRKFLQLGGEMQKALLDKVVTQTQGVIEPKIRALEQSISKQLGLPAPSAAAAKGTRPPAKAASK</sequence>
<dbReference type="Proteomes" id="UP000008332">
    <property type="component" value="Chromosome"/>
</dbReference>
<dbReference type="STRING" id="338969.Rfer_3193"/>
<gene>
    <name evidence="3" type="ordered locus">Rfer_3193</name>
</gene>
<evidence type="ECO:0000256" key="2">
    <source>
        <dbReference type="SAM" id="SignalP"/>
    </source>
</evidence>
<dbReference type="KEGG" id="rfr:Rfer_3193"/>
<organism evidence="3 4">
    <name type="scientific">Albidiferax ferrireducens (strain ATCC BAA-621 / DSM 15236 / T118)</name>
    <name type="common">Rhodoferax ferrireducens</name>
    <dbReference type="NCBI Taxonomy" id="338969"/>
    <lineage>
        <taxon>Bacteria</taxon>
        <taxon>Pseudomonadati</taxon>
        <taxon>Pseudomonadota</taxon>
        <taxon>Betaproteobacteria</taxon>
        <taxon>Burkholderiales</taxon>
        <taxon>Comamonadaceae</taxon>
        <taxon>Rhodoferax</taxon>
    </lineage>
</organism>
<keyword evidence="2" id="KW-0732">Signal</keyword>
<proteinExistence type="predicted"/>
<evidence type="ECO:0000256" key="1">
    <source>
        <dbReference type="SAM" id="MobiDB-lite"/>
    </source>
</evidence>
<feature type="signal peptide" evidence="2">
    <location>
        <begin position="1"/>
        <end position="18"/>
    </location>
</feature>
<reference evidence="4" key="1">
    <citation type="submission" date="2006-02" db="EMBL/GenBank/DDBJ databases">
        <title>Complete sequence of chromosome of Rhodoferax ferrireducens DSM 15236.</title>
        <authorList>
            <person name="Copeland A."/>
            <person name="Lucas S."/>
            <person name="Lapidus A."/>
            <person name="Barry K."/>
            <person name="Detter J.C."/>
            <person name="Glavina del Rio T."/>
            <person name="Hammon N."/>
            <person name="Israni S."/>
            <person name="Pitluck S."/>
            <person name="Brettin T."/>
            <person name="Bruce D."/>
            <person name="Han C."/>
            <person name="Tapia R."/>
            <person name="Gilna P."/>
            <person name="Kiss H."/>
            <person name="Schmutz J."/>
            <person name="Larimer F."/>
            <person name="Land M."/>
            <person name="Kyrpides N."/>
            <person name="Ivanova N."/>
            <person name="Richardson P."/>
        </authorList>
    </citation>
    <scope>NUCLEOTIDE SEQUENCE [LARGE SCALE GENOMIC DNA]</scope>
    <source>
        <strain evidence="4">ATCC BAA-621 / DSM 15236 / T118</strain>
    </source>
</reference>
<keyword evidence="4" id="KW-1185">Reference proteome</keyword>